<evidence type="ECO:0000313" key="1">
    <source>
        <dbReference type="EMBL" id="WMV18696.1"/>
    </source>
</evidence>
<proteinExistence type="predicted"/>
<keyword evidence="2" id="KW-1185">Reference proteome</keyword>
<evidence type="ECO:0000313" key="2">
    <source>
        <dbReference type="Proteomes" id="UP001234989"/>
    </source>
</evidence>
<gene>
    <name evidence="1" type="ORF">MTR67_012081</name>
</gene>
<dbReference type="EMBL" id="CP133614">
    <property type="protein sequence ID" value="WMV18696.1"/>
    <property type="molecule type" value="Genomic_DNA"/>
</dbReference>
<dbReference type="Proteomes" id="UP001234989">
    <property type="component" value="Chromosome 3"/>
</dbReference>
<organism evidence="1 2">
    <name type="scientific">Solanum verrucosum</name>
    <dbReference type="NCBI Taxonomy" id="315347"/>
    <lineage>
        <taxon>Eukaryota</taxon>
        <taxon>Viridiplantae</taxon>
        <taxon>Streptophyta</taxon>
        <taxon>Embryophyta</taxon>
        <taxon>Tracheophyta</taxon>
        <taxon>Spermatophyta</taxon>
        <taxon>Magnoliopsida</taxon>
        <taxon>eudicotyledons</taxon>
        <taxon>Gunneridae</taxon>
        <taxon>Pentapetalae</taxon>
        <taxon>asterids</taxon>
        <taxon>lamiids</taxon>
        <taxon>Solanales</taxon>
        <taxon>Solanaceae</taxon>
        <taxon>Solanoideae</taxon>
        <taxon>Solaneae</taxon>
        <taxon>Solanum</taxon>
    </lineage>
</organism>
<accession>A0AAF0TGP0</accession>
<name>A0AAF0TGP0_SOLVR</name>
<reference evidence="1" key="1">
    <citation type="submission" date="2023-08" db="EMBL/GenBank/DDBJ databases">
        <title>A de novo genome assembly of Solanum verrucosum Schlechtendal, a Mexican diploid species geographically isolated from the other diploid A-genome species in potato relatives.</title>
        <authorList>
            <person name="Hosaka K."/>
        </authorList>
    </citation>
    <scope>NUCLEOTIDE SEQUENCE</scope>
    <source>
        <tissue evidence="1">Young leaves</tissue>
    </source>
</reference>
<sequence length="72" mass="8482">MKKSKPGVRQVHLVSRQMAAWPPKVLVCQALKERTKLVREKSSRWITKWFRDAVLDRPKLQTLRTLKAKAEE</sequence>
<dbReference type="AlphaFoldDB" id="A0AAF0TGP0"/>
<protein>
    <submittedName>
        <fullName evidence="1">Uncharacterized protein</fullName>
    </submittedName>
</protein>